<comment type="subcellular location">
    <subcellularLocation>
        <location evidence="1">Cytoplasm</location>
    </subcellularLocation>
</comment>
<reference evidence="14" key="1">
    <citation type="submission" date="2021-01" db="EMBL/GenBank/DDBJ databases">
        <authorList>
            <person name="Corre E."/>
            <person name="Pelletier E."/>
            <person name="Niang G."/>
            <person name="Scheremetjew M."/>
            <person name="Finn R."/>
            <person name="Kale V."/>
            <person name="Holt S."/>
            <person name="Cochrane G."/>
            <person name="Meng A."/>
            <person name="Brown T."/>
            <person name="Cohen L."/>
        </authorList>
    </citation>
    <scope>NUCLEOTIDE SEQUENCE</scope>
    <source>
        <strain evidence="14">GSBS06</strain>
    </source>
</reference>
<name>A0A7S3PML0_9STRA</name>
<dbReference type="InterPro" id="IPR002305">
    <property type="entry name" value="aa-tRNA-synth_Ic"/>
</dbReference>
<dbReference type="Gene3D" id="3.40.50.620">
    <property type="entry name" value="HUPs"/>
    <property type="match status" value="1"/>
</dbReference>
<dbReference type="PANTHER" id="PTHR10055:SF1">
    <property type="entry name" value="TRYPTOPHAN--TRNA LIGASE, CYTOPLASMIC"/>
    <property type="match status" value="1"/>
</dbReference>
<comment type="catalytic activity">
    <reaction evidence="12">
        <text>tRNA(Trp) + L-tryptophan + ATP = L-tryptophyl-tRNA(Trp) + AMP + diphosphate + H(+)</text>
        <dbReference type="Rhea" id="RHEA:24080"/>
        <dbReference type="Rhea" id="RHEA-COMP:9671"/>
        <dbReference type="Rhea" id="RHEA-COMP:9705"/>
        <dbReference type="ChEBI" id="CHEBI:15378"/>
        <dbReference type="ChEBI" id="CHEBI:30616"/>
        <dbReference type="ChEBI" id="CHEBI:33019"/>
        <dbReference type="ChEBI" id="CHEBI:57912"/>
        <dbReference type="ChEBI" id="CHEBI:78442"/>
        <dbReference type="ChEBI" id="CHEBI:78535"/>
        <dbReference type="ChEBI" id="CHEBI:456215"/>
        <dbReference type="EC" id="6.1.1.2"/>
    </reaction>
</comment>
<evidence type="ECO:0000256" key="5">
    <source>
        <dbReference type="ARBA" id="ARBA00022490"/>
    </source>
</evidence>
<dbReference type="CDD" id="cd00806">
    <property type="entry name" value="TrpRS_core"/>
    <property type="match status" value="1"/>
</dbReference>
<dbReference type="GO" id="GO:0005524">
    <property type="term" value="F:ATP binding"/>
    <property type="evidence" value="ECO:0007669"/>
    <property type="project" value="UniProtKB-KW"/>
</dbReference>
<dbReference type="EMBL" id="HBIN01018511">
    <property type="protein sequence ID" value="CAE0444061.1"/>
    <property type="molecule type" value="Transcribed_RNA"/>
</dbReference>
<evidence type="ECO:0000256" key="2">
    <source>
        <dbReference type="ARBA" id="ARBA00005594"/>
    </source>
</evidence>
<gene>
    <name evidence="14" type="ORF">ASTO00021_LOCUS14116</name>
</gene>
<keyword evidence="6 13" id="KW-0436">Ligase</keyword>
<dbReference type="GO" id="GO:0005737">
    <property type="term" value="C:cytoplasm"/>
    <property type="evidence" value="ECO:0007669"/>
    <property type="project" value="UniProtKB-SubCell"/>
</dbReference>
<evidence type="ECO:0000256" key="8">
    <source>
        <dbReference type="ARBA" id="ARBA00022840"/>
    </source>
</evidence>
<dbReference type="NCBIfam" id="TIGR00233">
    <property type="entry name" value="trpS"/>
    <property type="match status" value="1"/>
</dbReference>
<dbReference type="PANTHER" id="PTHR10055">
    <property type="entry name" value="TRYPTOPHANYL-TRNA SYNTHETASE"/>
    <property type="match status" value="1"/>
</dbReference>
<keyword evidence="5" id="KW-0963">Cytoplasm</keyword>
<dbReference type="FunFam" id="3.40.50.620:FF:000033">
    <property type="entry name" value="tryptophan--tRNA ligase, cytoplasmic"/>
    <property type="match status" value="1"/>
</dbReference>
<evidence type="ECO:0000256" key="10">
    <source>
        <dbReference type="ARBA" id="ARBA00023146"/>
    </source>
</evidence>
<evidence type="ECO:0000256" key="1">
    <source>
        <dbReference type="ARBA" id="ARBA00004496"/>
    </source>
</evidence>
<evidence type="ECO:0000256" key="11">
    <source>
        <dbReference type="ARBA" id="ARBA00030268"/>
    </source>
</evidence>
<comment type="similarity">
    <text evidence="2 13">Belongs to the class-I aminoacyl-tRNA synthetase family.</text>
</comment>
<keyword evidence="9 13" id="KW-0648">Protein biosynthesis</keyword>
<evidence type="ECO:0000256" key="3">
    <source>
        <dbReference type="ARBA" id="ARBA00013161"/>
    </source>
</evidence>
<dbReference type="GO" id="GO:0004830">
    <property type="term" value="F:tryptophan-tRNA ligase activity"/>
    <property type="evidence" value="ECO:0007669"/>
    <property type="project" value="UniProtKB-EC"/>
</dbReference>
<proteinExistence type="inferred from homology"/>
<evidence type="ECO:0000256" key="4">
    <source>
        <dbReference type="ARBA" id="ARBA00013782"/>
    </source>
</evidence>
<organism evidence="14">
    <name type="scientific">Aplanochytrium stocchinoi</name>
    <dbReference type="NCBI Taxonomy" id="215587"/>
    <lineage>
        <taxon>Eukaryota</taxon>
        <taxon>Sar</taxon>
        <taxon>Stramenopiles</taxon>
        <taxon>Bigyra</taxon>
        <taxon>Labyrinthulomycetes</taxon>
        <taxon>Thraustochytrida</taxon>
        <taxon>Thraustochytriidae</taxon>
        <taxon>Aplanochytrium</taxon>
    </lineage>
</organism>
<protein>
    <recommendedName>
        <fullName evidence="4">Tryptophan--tRNA ligase, cytoplasmic</fullName>
        <ecNumber evidence="3">6.1.1.2</ecNumber>
    </recommendedName>
    <alternativeName>
        <fullName evidence="11">Tryptophanyl-tRNA synthetase</fullName>
    </alternativeName>
</protein>
<sequence>MGDHIEGQENEQVVTPWDVEAEDGVDYGKLIREFGSQAIDQDLIDRIERVTGKKAHHWLRKGIFFSHRDMNILLDKYEQGTPFYLYTGRGPSSESLHFGHLIPFMFTQWLQEVFDAPLVIQMTDDEKFLWKDLTLEEAHRLGYENAKDIIACGFDVKKTFLFSNLDYMGHLYPVVCKIQKKITLNQAKGCFGFDGSDAIGKISFPAIQAAPSFSDAFPIVLGGLDNAFCLIPCAIDQDPYFRMTRDIAPRLGWQKPALIHSKFFPALTGTNTKMSASNTSTTIYLTDTPEEIQSKINKHAFSGGGETLEEHRKNGANLEIDIPYLWLQFFLDDDEKLAHVAEEYGAGRMLTGEVKEELGKRLTEIMLNHQAAKSGVTDEVVHEYMKIRPLRFKR</sequence>
<evidence type="ECO:0000256" key="7">
    <source>
        <dbReference type="ARBA" id="ARBA00022741"/>
    </source>
</evidence>
<dbReference type="SUPFAM" id="SSF52374">
    <property type="entry name" value="Nucleotidylyl transferase"/>
    <property type="match status" value="1"/>
</dbReference>
<accession>A0A7S3PML0</accession>
<keyword evidence="8 13" id="KW-0067">ATP-binding</keyword>
<dbReference type="GO" id="GO:0006436">
    <property type="term" value="P:tryptophanyl-tRNA aminoacylation"/>
    <property type="evidence" value="ECO:0007669"/>
    <property type="project" value="InterPro"/>
</dbReference>
<dbReference type="Pfam" id="PF00579">
    <property type="entry name" value="tRNA-synt_1b"/>
    <property type="match status" value="1"/>
</dbReference>
<dbReference type="FunFam" id="1.10.240.10:FF:000007">
    <property type="entry name" value="Tryptophan--tRNA ligase"/>
    <property type="match status" value="1"/>
</dbReference>
<dbReference type="Gene3D" id="1.10.240.10">
    <property type="entry name" value="Tyrosyl-Transfer RNA Synthetase"/>
    <property type="match status" value="1"/>
</dbReference>
<evidence type="ECO:0000256" key="12">
    <source>
        <dbReference type="ARBA" id="ARBA00049929"/>
    </source>
</evidence>
<keyword evidence="10 13" id="KW-0030">Aminoacyl-tRNA synthetase</keyword>
<keyword evidence="7 13" id="KW-0547">Nucleotide-binding</keyword>
<dbReference type="InterPro" id="IPR014729">
    <property type="entry name" value="Rossmann-like_a/b/a_fold"/>
</dbReference>
<evidence type="ECO:0000256" key="9">
    <source>
        <dbReference type="ARBA" id="ARBA00022917"/>
    </source>
</evidence>
<evidence type="ECO:0000313" key="14">
    <source>
        <dbReference type="EMBL" id="CAE0444061.1"/>
    </source>
</evidence>
<dbReference type="AlphaFoldDB" id="A0A7S3PML0"/>
<evidence type="ECO:0000256" key="6">
    <source>
        <dbReference type="ARBA" id="ARBA00022598"/>
    </source>
</evidence>
<dbReference type="PRINTS" id="PR01039">
    <property type="entry name" value="TRNASYNTHTRP"/>
</dbReference>
<dbReference type="InterPro" id="IPR002306">
    <property type="entry name" value="Trp-tRNA-ligase"/>
</dbReference>
<dbReference type="EC" id="6.1.1.2" evidence="3"/>
<evidence type="ECO:0000256" key="13">
    <source>
        <dbReference type="RuleBase" id="RU363036"/>
    </source>
</evidence>